<feature type="transmembrane region" description="Helical" evidence="1">
    <location>
        <begin position="163"/>
        <end position="185"/>
    </location>
</feature>
<evidence type="ECO:0000313" key="4">
    <source>
        <dbReference type="Proteomes" id="UP000681594"/>
    </source>
</evidence>
<dbReference type="GO" id="GO:0016746">
    <property type="term" value="F:acyltransferase activity"/>
    <property type="evidence" value="ECO:0007669"/>
    <property type="project" value="UniProtKB-KW"/>
</dbReference>
<dbReference type="RefSeq" id="WP_209380938.1">
    <property type="nucleotide sequence ID" value="NZ_JAGIZB010000019.1"/>
</dbReference>
<feature type="transmembrane region" description="Helical" evidence="1">
    <location>
        <begin position="108"/>
        <end position="128"/>
    </location>
</feature>
<evidence type="ECO:0000256" key="1">
    <source>
        <dbReference type="SAM" id="Phobius"/>
    </source>
</evidence>
<keyword evidence="1" id="KW-1133">Transmembrane helix</keyword>
<dbReference type="InterPro" id="IPR050879">
    <property type="entry name" value="Acyltransferase_3"/>
</dbReference>
<comment type="caution">
    <text evidence="3">The sequence shown here is derived from an EMBL/GenBank/DDBJ whole genome shotgun (WGS) entry which is preliminary data.</text>
</comment>
<proteinExistence type="predicted"/>
<keyword evidence="4" id="KW-1185">Reference proteome</keyword>
<feature type="transmembrane region" description="Helical" evidence="1">
    <location>
        <begin position="192"/>
        <end position="210"/>
    </location>
</feature>
<dbReference type="Proteomes" id="UP000681594">
    <property type="component" value="Unassembled WGS sequence"/>
</dbReference>
<organism evidence="3 4">
    <name type="scientific">Pararoseomonas baculiformis</name>
    <dbReference type="NCBI Taxonomy" id="2820812"/>
    <lineage>
        <taxon>Bacteria</taxon>
        <taxon>Pseudomonadati</taxon>
        <taxon>Pseudomonadota</taxon>
        <taxon>Alphaproteobacteria</taxon>
        <taxon>Acetobacterales</taxon>
        <taxon>Acetobacteraceae</taxon>
        <taxon>Pararoseomonas</taxon>
    </lineage>
</organism>
<feature type="domain" description="Acyltransferase 3" evidence="2">
    <location>
        <begin position="20"/>
        <end position="357"/>
    </location>
</feature>
<dbReference type="EMBL" id="JAGIZB010000019">
    <property type="protein sequence ID" value="MBP0446674.1"/>
    <property type="molecule type" value="Genomic_DNA"/>
</dbReference>
<dbReference type="InterPro" id="IPR002656">
    <property type="entry name" value="Acyl_transf_3_dom"/>
</dbReference>
<keyword evidence="1" id="KW-0812">Transmembrane</keyword>
<feature type="transmembrane region" description="Helical" evidence="1">
    <location>
        <begin position="274"/>
        <end position="294"/>
    </location>
</feature>
<feature type="transmembrane region" description="Helical" evidence="1">
    <location>
        <begin position="74"/>
        <end position="96"/>
    </location>
</feature>
<name>A0ABS4AIG8_9PROT</name>
<protein>
    <submittedName>
        <fullName evidence="3">Acyltransferase</fullName>
    </submittedName>
</protein>
<keyword evidence="1" id="KW-0472">Membrane</keyword>
<gene>
    <name evidence="3" type="ORF">J8J14_18010</name>
</gene>
<reference evidence="3 4" key="1">
    <citation type="submission" date="2021-03" db="EMBL/GenBank/DDBJ databases">
        <authorList>
            <person name="So Y."/>
        </authorList>
    </citation>
    <scope>NUCLEOTIDE SEQUENCE [LARGE SCALE GENOMIC DNA]</scope>
    <source>
        <strain evidence="3 4">SSH11</strain>
    </source>
</reference>
<feature type="transmembrane region" description="Helical" evidence="1">
    <location>
        <begin position="222"/>
        <end position="241"/>
    </location>
</feature>
<feature type="transmembrane region" description="Helical" evidence="1">
    <location>
        <begin position="248"/>
        <end position="268"/>
    </location>
</feature>
<evidence type="ECO:0000313" key="3">
    <source>
        <dbReference type="EMBL" id="MBP0446674.1"/>
    </source>
</evidence>
<dbReference type="PANTHER" id="PTHR23028">
    <property type="entry name" value="ACETYLTRANSFERASE"/>
    <property type="match status" value="1"/>
</dbReference>
<feature type="transmembrane region" description="Helical" evidence="1">
    <location>
        <begin position="338"/>
        <end position="360"/>
    </location>
</feature>
<keyword evidence="3" id="KW-0012">Acyltransferase</keyword>
<feature type="transmembrane region" description="Helical" evidence="1">
    <location>
        <begin position="314"/>
        <end position="332"/>
    </location>
</feature>
<dbReference type="Pfam" id="PF01757">
    <property type="entry name" value="Acyl_transf_3"/>
    <property type="match status" value="1"/>
</dbReference>
<dbReference type="PANTHER" id="PTHR23028:SF53">
    <property type="entry name" value="ACYL_TRANSF_3 DOMAIN-CONTAINING PROTEIN"/>
    <property type="match status" value="1"/>
</dbReference>
<accession>A0ABS4AIG8</accession>
<keyword evidence="3" id="KW-0808">Transferase</keyword>
<sequence length="376" mass="40221">MPESSEISSLGRSPGRIAFAHGLRGLAALAVLLSHYTEHFWNHRAAAATFLGAPEWEGPAPAVVAVHAWLPEDFAGHFGVALFFLISGFVVPFSLFGRGRAGFALGRFLRIWPTYVAGLSVTMLAVLASSRYFGRPVPFGWAEWLAQILFIRDLLGMFSIDGIVWTLEIEVRFYLLCLLIAPVLWKGQVRPLLATGLVLTGVFAILGAMPLPAGWGGGLGELALSAQMITFMLVGAVFGAWHRGTAGWTACLGAGAALLGLFALQWAGGVMAGQLLPGLASYGAALALFAALFARRHAIRRVPRPWDWLARISYPLYVVHGVAGYAVIRLMLEAGAPPLAAILLAALLAFGCAILLHRLVEVPTQRAGHRVSRDGP</sequence>
<evidence type="ECO:0000259" key="2">
    <source>
        <dbReference type="Pfam" id="PF01757"/>
    </source>
</evidence>